<dbReference type="PROSITE" id="PS51257">
    <property type="entry name" value="PROKAR_LIPOPROTEIN"/>
    <property type="match status" value="1"/>
</dbReference>
<keyword evidence="2" id="KW-1185">Reference proteome</keyword>
<dbReference type="RefSeq" id="WP_092780827.1">
    <property type="nucleotide sequence ID" value="NZ_FORA01000003.1"/>
</dbReference>
<dbReference type="AlphaFoldDB" id="A0A1I3Q4W3"/>
<proteinExistence type="predicted"/>
<accession>A0A1I3Q4W3</accession>
<name>A0A1I3Q4W3_9RHOB</name>
<gene>
    <name evidence="1" type="ORF">SAMN04488095_2405</name>
</gene>
<evidence type="ECO:0000313" key="1">
    <source>
        <dbReference type="EMBL" id="SFJ28457.1"/>
    </source>
</evidence>
<dbReference type="EMBL" id="FORA01000003">
    <property type="protein sequence ID" value="SFJ28457.1"/>
    <property type="molecule type" value="Genomic_DNA"/>
</dbReference>
<organism evidence="1 2">
    <name type="scientific">Jannaschia pohangensis</name>
    <dbReference type="NCBI Taxonomy" id="390807"/>
    <lineage>
        <taxon>Bacteria</taxon>
        <taxon>Pseudomonadati</taxon>
        <taxon>Pseudomonadota</taxon>
        <taxon>Alphaproteobacteria</taxon>
        <taxon>Rhodobacterales</taxon>
        <taxon>Roseobacteraceae</taxon>
        <taxon>Jannaschia</taxon>
    </lineage>
</organism>
<protein>
    <submittedName>
        <fullName evidence="1">Uncharacterized protein</fullName>
    </submittedName>
</protein>
<dbReference type="STRING" id="390807.SAMN04488095_2405"/>
<evidence type="ECO:0000313" key="2">
    <source>
        <dbReference type="Proteomes" id="UP000199110"/>
    </source>
</evidence>
<dbReference type="Proteomes" id="UP000199110">
    <property type="component" value="Unassembled WGS sequence"/>
</dbReference>
<reference evidence="1 2" key="1">
    <citation type="submission" date="2016-10" db="EMBL/GenBank/DDBJ databases">
        <authorList>
            <person name="de Groot N.N."/>
        </authorList>
    </citation>
    <scope>NUCLEOTIDE SEQUENCE [LARGE SCALE GENOMIC DNA]</scope>
    <source>
        <strain evidence="1 2">DSM 19073</strain>
    </source>
</reference>
<sequence length="115" mass="12211">MRHPLIAVGALLAGCVVSGQTVETPDGTFTFFRDEADCLPSDPITEIDAMGRLVVVAEPICVPGSRVVTWKNGQYPPFSARDAVLSAYTAYCAPLAPPTNLGWDGNRWRGGECGA</sequence>